<dbReference type="Pfam" id="PF07635">
    <property type="entry name" value="PSCyt1"/>
    <property type="match status" value="1"/>
</dbReference>
<evidence type="ECO:0000313" key="10">
    <source>
        <dbReference type="Proteomes" id="UP000321577"/>
    </source>
</evidence>
<accession>A0A512M746</accession>
<protein>
    <recommendedName>
        <fullName evidence="8">Cytochrome c domain-containing protein</fullName>
    </recommendedName>
</protein>
<feature type="repeat" description="WD" evidence="5">
    <location>
        <begin position="607"/>
        <end position="648"/>
    </location>
</feature>
<evidence type="ECO:0000256" key="2">
    <source>
        <dbReference type="ARBA" id="ARBA00022723"/>
    </source>
</evidence>
<sequence>MAAPINYEKEVLPFLKDNCIACHNKTTTKAGLNMETPELMVKGGESGKGIEAGAGAKSLIYQAAAGDWDSEMPPKTNKVGAMALDEKELALLRTWIDEGAHHAGRQEKVIAWEPLSAAFAPIFASGVTADGSYAAAARGNQVSVYHVPTGTLVTRLTDEGLMKSGLYKKPGVAHRDIVPSLTFTADGQRLLTGSYREVKLWKRADATPRVVPAPKTAAGGKFKLAAGVADAVSLVEQATGKVLRELKHGGAVSAMVLSPDEQRIATAGADHKIKIWETATGKMMLEITSDEDADRLFAEKSDAHARASVEVVWQNEMIKKAEKDVTDLAARLKKANELADLAKKALEDKRKDSKAKEDAKAAAEKAAQEVDAEIAKLPVDKKPDEGLTKKQTEALAKAEKAVSDAKTAQEGLKRAEEAITDTADEIKVVTEASAKAAQAVKATQNASGLAKKAQDAAAAAKTEADKARASAIPALKALAFSSDGTQLAASDGGNVVRFWSMVTGRAVRSVTVSDAGVIASLVWPSDEGCLVTGDKGSVLIPDVSRSGWTLERMFGTGDGKSPITDRVNALALSPDGRTVAVGSGEPSRSGDITLWDMASGKMTAHYDERHLDAVLSLDFSPDGKHLASGGADKAVRITEVSSGKMVKLFEGHIHHVLGVSWRADGRVLSSSGADNVVKVWDWTTGERRKNVDGWDKEVTALRYLGGGDAAATTSGDGKVRLIDSNGAQVKLLEGAKDFMNTLSATKAGDVLVAGGEDGVLHVWEVGTGRVIGKFGK</sequence>
<dbReference type="RefSeq" id="WP_170266687.1">
    <property type="nucleotide sequence ID" value="NZ_BKAG01000010.1"/>
</dbReference>
<keyword evidence="6" id="KW-0349">Heme</keyword>
<keyword evidence="4 6" id="KW-0408">Iron</keyword>
<dbReference type="CDD" id="cd00200">
    <property type="entry name" value="WD40"/>
    <property type="match status" value="1"/>
</dbReference>
<feature type="repeat" description="WD" evidence="5">
    <location>
        <begin position="732"/>
        <end position="773"/>
    </location>
</feature>
<dbReference type="SUPFAM" id="SSF50998">
    <property type="entry name" value="Quinoprotein alcohol dehydrogenase-like"/>
    <property type="match status" value="1"/>
</dbReference>
<evidence type="ECO:0000256" key="4">
    <source>
        <dbReference type="ARBA" id="ARBA00023004"/>
    </source>
</evidence>
<dbReference type="InterPro" id="IPR009056">
    <property type="entry name" value="Cyt_c-like_dom"/>
</dbReference>
<gene>
    <name evidence="9" type="ORF">BGE01nite_18360</name>
</gene>
<dbReference type="InterPro" id="IPR011429">
    <property type="entry name" value="Cyt_c_Planctomycete-type"/>
</dbReference>
<dbReference type="InterPro" id="IPR036322">
    <property type="entry name" value="WD40_repeat_dom_sf"/>
</dbReference>
<dbReference type="Proteomes" id="UP000321577">
    <property type="component" value="Unassembled WGS sequence"/>
</dbReference>
<keyword evidence="1 5" id="KW-0853">WD repeat</keyword>
<dbReference type="SMART" id="SM00320">
    <property type="entry name" value="WD40"/>
    <property type="match status" value="8"/>
</dbReference>
<dbReference type="GO" id="GO:0009055">
    <property type="term" value="F:electron transfer activity"/>
    <property type="evidence" value="ECO:0007669"/>
    <property type="project" value="InterPro"/>
</dbReference>
<keyword evidence="3" id="KW-0677">Repeat</keyword>
<dbReference type="PROSITE" id="PS51007">
    <property type="entry name" value="CYTC"/>
    <property type="match status" value="1"/>
</dbReference>
<dbReference type="InterPro" id="IPR015943">
    <property type="entry name" value="WD40/YVTN_repeat-like_dom_sf"/>
</dbReference>
<dbReference type="Gene3D" id="2.130.10.10">
    <property type="entry name" value="YVTN repeat-like/Quinoprotein amine dehydrogenase"/>
    <property type="match status" value="4"/>
</dbReference>
<dbReference type="AlphaFoldDB" id="A0A512M746"/>
<evidence type="ECO:0000256" key="5">
    <source>
        <dbReference type="PROSITE-ProRule" id="PRU00221"/>
    </source>
</evidence>
<dbReference type="GO" id="GO:0020037">
    <property type="term" value="F:heme binding"/>
    <property type="evidence" value="ECO:0007669"/>
    <property type="project" value="InterPro"/>
</dbReference>
<feature type="domain" description="Cytochrome c" evidence="8">
    <location>
        <begin position="3"/>
        <end position="100"/>
    </location>
</feature>
<dbReference type="EMBL" id="BKAG01000010">
    <property type="protein sequence ID" value="GEP42545.1"/>
    <property type="molecule type" value="Genomic_DNA"/>
</dbReference>
<keyword evidence="10" id="KW-1185">Reference proteome</keyword>
<evidence type="ECO:0000256" key="6">
    <source>
        <dbReference type="PROSITE-ProRule" id="PRU00433"/>
    </source>
</evidence>
<feature type="coiled-coil region" evidence="7">
    <location>
        <begin position="318"/>
        <end position="470"/>
    </location>
</feature>
<evidence type="ECO:0000313" key="9">
    <source>
        <dbReference type="EMBL" id="GEP42545.1"/>
    </source>
</evidence>
<evidence type="ECO:0000256" key="7">
    <source>
        <dbReference type="SAM" id="Coils"/>
    </source>
</evidence>
<evidence type="ECO:0000259" key="8">
    <source>
        <dbReference type="PROSITE" id="PS51007"/>
    </source>
</evidence>
<dbReference type="SUPFAM" id="SSF50978">
    <property type="entry name" value="WD40 repeat-like"/>
    <property type="match status" value="1"/>
</dbReference>
<name>A0A512M746_9BACT</name>
<reference evidence="9 10" key="1">
    <citation type="submission" date="2019-07" db="EMBL/GenBank/DDBJ databases">
        <title>Whole genome shotgun sequence of Brevifollis gellanilyticus NBRC 108608.</title>
        <authorList>
            <person name="Hosoyama A."/>
            <person name="Uohara A."/>
            <person name="Ohji S."/>
            <person name="Ichikawa N."/>
        </authorList>
    </citation>
    <scope>NUCLEOTIDE SEQUENCE [LARGE SCALE GENOMIC DNA]</scope>
    <source>
        <strain evidence="9 10">NBRC 108608</strain>
    </source>
</reference>
<feature type="repeat" description="WD" evidence="5">
    <location>
        <begin position="245"/>
        <end position="286"/>
    </location>
</feature>
<comment type="caution">
    <text evidence="9">The sequence shown here is derived from an EMBL/GenBank/DDBJ whole genome shotgun (WGS) entry which is preliminary data.</text>
</comment>
<dbReference type="InterPro" id="IPR019775">
    <property type="entry name" value="WD40_repeat_CS"/>
</dbReference>
<dbReference type="PROSITE" id="PS00678">
    <property type="entry name" value="WD_REPEATS_1"/>
    <property type="match status" value="2"/>
</dbReference>
<dbReference type="PROSITE" id="PS50294">
    <property type="entry name" value="WD_REPEATS_REGION"/>
    <property type="match status" value="4"/>
</dbReference>
<dbReference type="PROSITE" id="PS50082">
    <property type="entry name" value="WD_REPEATS_2"/>
    <property type="match status" value="4"/>
</dbReference>
<dbReference type="PANTHER" id="PTHR19848">
    <property type="entry name" value="WD40 REPEAT PROTEIN"/>
    <property type="match status" value="1"/>
</dbReference>
<keyword evidence="2 6" id="KW-0479">Metal-binding</keyword>
<evidence type="ECO:0000256" key="1">
    <source>
        <dbReference type="ARBA" id="ARBA00022574"/>
    </source>
</evidence>
<evidence type="ECO:0000256" key="3">
    <source>
        <dbReference type="ARBA" id="ARBA00022737"/>
    </source>
</evidence>
<dbReference type="GO" id="GO:0046872">
    <property type="term" value="F:metal ion binding"/>
    <property type="evidence" value="ECO:0007669"/>
    <property type="project" value="UniProtKB-KW"/>
</dbReference>
<dbReference type="PANTHER" id="PTHR19848:SF8">
    <property type="entry name" value="F-BOX AND WD REPEAT DOMAIN CONTAINING 7"/>
    <property type="match status" value="1"/>
</dbReference>
<feature type="repeat" description="WD" evidence="5">
    <location>
        <begin position="649"/>
        <end position="690"/>
    </location>
</feature>
<organism evidence="9 10">
    <name type="scientific">Brevifollis gellanilyticus</name>
    <dbReference type="NCBI Taxonomy" id="748831"/>
    <lineage>
        <taxon>Bacteria</taxon>
        <taxon>Pseudomonadati</taxon>
        <taxon>Verrucomicrobiota</taxon>
        <taxon>Verrucomicrobiia</taxon>
        <taxon>Verrucomicrobiales</taxon>
        <taxon>Verrucomicrobiaceae</taxon>
    </lineage>
</organism>
<keyword evidence="7" id="KW-0175">Coiled coil</keyword>
<dbReference type="InterPro" id="IPR001680">
    <property type="entry name" value="WD40_rpt"/>
</dbReference>
<proteinExistence type="predicted"/>
<dbReference type="InterPro" id="IPR011047">
    <property type="entry name" value="Quinoprotein_ADH-like_sf"/>
</dbReference>
<dbReference type="Pfam" id="PF00400">
    <property type="entry name" value="WD40"/>
    <property type="match status" value="6"/>
</dbReference>